<gene>
    <name evidence="3" type="ORF">SGA01_12600</name>
</gene>
<proteinExistence type="predicted"/>
<evidence type="ECO:0000313" key="3">
    <source>
        <dbReference type="EMBL" id="GEB55655.1"/>
    </source>
</evidence>
<dbReference type="AlphaFoldDB" id="A0A4Y3RD25"/>
<dbReference type="EMBL" id="BJMN01000007">
    <property type="protein sequence ID" value="GEB55655.1"/>
    <property type="molecule type" value="Genomic_DNA"/>
</dbReference>
<name>A0A4Y3RD25_9ACTN</name>
<sequence>MSVAVRCLLLLTVLLAGGATAAATADGGPGATRTVAGSPLDTSWGDDYVKPVL</sequence>
<reference evidence="3 4" key="1">
    <citation type="submission" date="2019-06" db="EMBL/GenBank/DDBJ databases">
        <title>Whole genome shotgun sequence of Streptomyces gardneri NBRC 12865.</title>
        <authorList>
            <person name="Hosoyama A."/>
            <person name="Uohara A."/>
            <person name="Ohji S."/>
            <person name="Ichikawa N."/>
        </authorList>
    </citation>
    <scope>NUCLEOTIDE SEQUENCE [LARGE SCALE GENOMIC DNA]</scope>
    <source>
        <strain evidence="3 4">NBRC 12865</strain>
    </source>
</reference>
<keyword evidence="4" id="KW-1185">Reference proteome</keyword>
<keyword evidence="2" id="KW-0732">Signal</keyword>
<comment type="caution">
    <text evidence="3">The sequence shown here is derived from an EMBL/GenBank/DDBJ whole genome shotgun (WGS) entry which is preliminary data.</text>
</comment>
<feature type="region of interest" description="Disordered" evidence="1">
    <location>
        <begin position="22"/>
        <end position="42"/>
    </location>
</feature>
<evidence type="ECO:0000313" key="4">
    <source>
        <dbReference type="Proteomes" id="UP000315226"/>
    </source>
</evidence>
<evidence type="ECO:0000256" key="1">
    <source>
        <dbReference type="SAM" id="MobiDB-lite"/>
    </source>
</evidence>
<protein>
    <submittedName>
        <fullName evidence="3">Uncharacterized protein</fullName>
    </submittedName>
</protein>
<feature type="signal peptide" evidence="2">
    <location>
        <begin position="1"/>
        <end position="21"/>
    </location>
</feature>
<dbReference type="Proteomes" id="UP000315226">
    <property type="component" value="Unassembled WGS sequence"/>
</dbReference>
<feature type="chain" id="PRO_5021247154" evidence="2">
    <location>
        <begin position="22"/>
        <end position="53"/>
    </location>
</feature>
<evidence type="ECO:0000256" key="2">
    <source>
        <dbReference type="SAM" id="SignalP"/>
    </source>
</evidence>
<accession>A0A4Y3RD25</accession>
<dbReference type="RefSeq" id="WP_167534023.1">
    <property type="nucleotide sequence ID" value="NZ_BJMN01000007.1"/>
</dbReference>
<feature type="compositionally biased region" description="Low complexity" evidence="1">
    <location>
        <begin position="22"/>
        <end position="34"/>
    </location>
</feature>
<organism evidence="3 4">
    <name type="scientific">Streptomyces gardneri</name>
    <dbReference type="NCBI Taxonomy" id="66892"/>
    <lineage>
        <taxon>Bacteria</taxon>
        <taxon>Bacillati</taxon>
        <taxon>Actinomycetota</taxon>
        <taxon>Actinomycetes</taxon>
        <taxon>Kitasatosporales</taxon>
        <taxon>Streptomycetaceae</taxon>
        <taxon>Streptomyces</taxon>
    </lineage>
</organism>